<gene>
    <name evidence="3" type="ORF">H9Q80_02855</name>
</gene>
<feature type="domain" description="CAAX prenyl protease 2/Lysostaphin resistance protein A-like" evidence="2">
    <location>
        <begin position="2"/>
        <end position="51"/>
    </location>
</feature>
<dbReference type="Proteomes" id="UP000515856">
    <property type="component" value="Chromosome"/>
</dbReference>
<dbReference type="GO" id="GO:0004175">
    <property type="term" value="F:endopeptidase activity"/>
    <property type="evidence" value="ECO:0007669"/>
    <property type="project" value="UniProtKB-ARBA"/>
</dbReference>
<feature type="transmembrane region" description="Helical" evidence="1">
    <location>
        <begin position="62"/>
        <end position="80"/>
    </location>
</feature>
<dbReference type="RefSeq" id="WP_117454056.1">
    <property type="nucleotide sequence ID" value="NZ_CP060636.1"/>
</dbReference>
<evidence type="ECO:0000313" key="4">
    <source>
        <dbReference type="Proteomes" id="UP000515856"/>
    </source>
</evidence>
<name>A0A7G9GQ27_9FIRM</name>
<evidence type="ECO:0000256" key="1">
    <source>
        <dbReference type="SAM" id="Phobius"/>
    </source>
</evidence>
<dbReference type="InterPro" id="IPR003675">
    <property type="entry name" value="Rce1/LyrA-like_dom"/>
</dbReference>
<dbReference type="GO" id="GO:0080120">
    <property type="term" value="P:CAAX-box protein maturation"/>
    <property type="evidence" value="ECO:0007669"/>
    <property type="project" value="UniProtKB-ARBA"/>
</dbReference>
<dbReference type="AlphaFoldDB" id="A0A7G9GQ27"/>
<feature type="transmembrane region" description="Helical" evidence="1">
    <location>
        <begin position="6"/>
        <end position="31"/>
    </location>
</feature>
<reference evidence="3 4" key="1">
    <citation type="submission" date="2020-08" db="EMBL/GenBank/DDBJ databases">
        <authorList>
            <person name="Liu C."/>
            <person name="Sun Q."/>
        </authorList>
    </citation>
    <scope>NUCLEOTIDE SEQUENCE [LARGE SCALE GENOMIC DNA]</scope>
    <source>
        <strain evidence="3 4">NSJ-61</strain>
    </source>
</reference>
<keyword evidence="1" id="KW-0812">Transmembrane</keyword>
<dbReference type="EMBL" id="CP060636">
    <property type="protein sequence ID" value="QNM12909.1"/>
    <property type="molecule type" value="Genomic_DNA"/>
</dbReference>
<sequence>MLAHAFIFGFLHFSLNGFFQAFLLSIAAYTLREKNHDIYSGIMLHMFANAMAVLTQFGSVDYVMWIVMGISIIYFLYDFCKKKKDMTLENV</sequence>
<evidence type="ECO:0000259" key="2">
    <source>
        <dbReference type="Pfam" id="PF02517"/>
    </source>
</evidence>
<accession>A0A7G9GQ27</accession>
<keyword evidence="4" id="KW-1185">Reference proteome</keyword>
<organism evidence="3 4">
    <name type="scientific">[Eubacterium] hominis</name>
    <dbReference type="NCBI Taxonomy" id="2764325"/>
    <lineage>
        <taxon>Bacteria</taxon>
        <taxon>Bacillati</taxon>
        <taxon>Bacillota</taxon>
        <taxon>Erysipelotrichia</taxon>
        <taxon>Erysipelotrichales</taxon>
        <taxon>Erysipelotrichaceae</taxon>
        <taxon>Amedibacillus</taxon>
    </lineage>
</organism>
<dbReference type="Pfam" id="PF02517">
    <property type="entry name" value="Rce1-like"/>
    <property type="match status" value="1"/>
</dbReference>
<dbReference type="KEGG" id="ehn:H9Q80_02855"/>
<keyword evidence="1" id="KW-1133">Transmembrane helix</keyword>
<keyword evidence="1" id="KW-0472">Membrane</keyword>
<proteinExistence type="predicted"/>
<evidence type="ECO:0000313" key="3">
    <source>
        <dbReference type="EMBL" id="QNM12909.1"/>
    </source>
</evidence>
<protein>
    <recommendedName>
        <fullName evidence="2">CAAX prenyl protease 2/Lysostaphin resistance protein A-like domain-containing protein</fullName>
    </recommendedName>
</protein>